<evidence type="ECO:0000259" key="1">
    <source>
        <dbReference type="Pfam" id="PF00561"/>
    </source>
</evidence>
<gene>
    <name evidence="2" type="ORF">DES52_12914</name>
</gene>
<name>A0A318S5B5_9DEIO</name>
<proteinExistence type="predicted"/>
<dbReference type="Gene3D" id="3.40.50.1820">
    <property type="entry name" value="alpha/beta hydrolase"/>
    <property type="match status" value="1"/>
</dbReference>
<dbReference type="Pfam" id="PF00561">
    <property type="entry name" value="Abhydrolase_1"/>
    <property type="match status" value="1"/>
</dbReference>
<dbReference type="Proteomes" id="UP000248326">
    <property type="component" value="Unassembled WGS sequence"/>
</dbReference>
<evidence type="ECO:0000313" key="3">
    <source>
        <dbReference type="Proteomes" id="UP000248326"/>
    </source>
</evidence>
<evidence type="ECO:0000313" key="2">
    <source>
        <dbReference type="EMBL" id="PYE48395.1"/>
    </source>
</evidence>
<reference evidence="2 3" key="1">
    <citation type="submission" date="2018-06" db="EMBL/GenBank/DDBJ databases">
        <title>Genomic Encyclopedia of Type Strains, Phase IV (KMG-IV): sequencing the most valuable type-strain genomes for metagenomic binning, comparative biology and taxonomic classification.</title>
        <authorList>
            <person name="Goeker M."/>
        </authorList>
    </citation>
    <scope>NUCLEOTIDE SEQUENCE [LARGE SCALE GENOMIC DNA]</scope>
    <source>
        <strain evidence="2 3">DSM 18048</strain>
    </source>
</reference>
<protein>
    <submittedName>
        <fullName evidence="2">Proline iminopeptidase</fullName>
    </submittedName>
</protein>
<feature type="domain" description="AB hydrolase-1" evidence="1">
    <location>
        <begin position="23"/>
        <end position="129"/>
    </location>
</feature>
<dbReference type="PROSITE" id="PS51257">
    <property type="entry name" value="PROKAR_LIPOPROTEIN"/>
    <property type="match status" value="1"/>
</dbReference>
<dbReference type="PANTHER" id="PTHR43433:SF5">
    <property type="entry name" value="AB HYDROLASE-1 DOMAIN-CONTAINING PROTEIN"/>
    <property type="match status" value="1"/>
</dbReference>
<accession>A0A318S5B5</accession>
<dbReference type="EMBL" id="QJSX01000029">
    <property type="protein sequence ID" value="PYE48395.1"/>
    <property type="molecule type" value="Genomic_DNA"/>
</dbReference>
<dbReference type="SUPFAM" id="SSF53474">
    <property type="entry name" value="alpha/beta-Hydrolases"/>
    <property type="match status" value="1"/>
</dbReference>
<dbReference type="PANTHER" id="PTHR43433">
    <property type="entry name" value="HYDROLASE, ALPHA/BETA FOLD FAMILY PROTEIN"/>
    <property type="match status" value="1"/>
</dbReference>
<dbReference type="InterPro" id="IPR000073">
    <property type="entry name" value="AB_hydrolase_1"/>
</dbReference>
<sequence length="240" mass="26631">MEGEFVRVADACLHVLREGRGAPLALLPGGFGCEDYLRDVSDLLSDTFEVLRIEPRGCGRSSETLPYDVASNVRDLDGIRAALGFDTWIVGGHSAGADLALAYAVHFAKRTRALLHMAGTGVHNDRDWSAAYHAGKDAGLDPLPDPPPAWNPEVHAAMTSSWRQWIKRPELLGELARLDVPTLFLHGEQDVRPSWPVRQLAHLLPQARYEDVAGARHWLWLDHADEVRTRLRRFLGALPT</sequence>
<organism evidence="2 3">
    <name type="scientific">Deinococcus yavapaiensis KR-236</name>
    <dbReference type="NCBI Taxonomy" id="694435"/>
    <lineage>
        <taxon>Bacteria</taxon>
        <taxon>Thermotogati</taxon>
        <taxon>Deinococcota</taxon>
        <taxon>Deinococci</taxon>
        <taxon>Deinococcales</taxon>
        <taxon>Deinococcaceae</taxon>
        <taxon>Deinococcus</taxon>
    </lineage>
</organism>
<keyword evidence="3" id="KW-1185">Reference proteome</keyword>
<comment type="caution">
    <text evidence="2">The sequence shown here is derived from an EMBL/GenBank/DDBJ whole genome shotgun (WGS) entry which is preliminary data.</text>
</comment>
<dbReference type="InterPro" id="IPR050471">
    <property type="entry name" value="AB_hydrolase"/>
</dbReference>
<dbReference type="AlphaFoldDB" id="A0A318S5B5"/>
<dbReference type="InterPro" id="IPR029058">
    <property type="entry name" value="AB_hydrolase_fold"/>
</dbReference>